<feature type="region of interest" description="Disordered" evidence="1">
    <location>
        <begin position="1"/>
        <end position="144"/>
    </location>
</feature>
<feature type="compositionally biased region" description="Basic residues" evidence="1">
    <location>
        <begin position="31"/>
        <end position="41"/>
    </location>
</feature>
<evidence type="ECO:0000313" key="2">
    <source>
        <dbReference type="EMBL" id="GMF54066.1"/>
    </source>
</evidence>
<dbReference type="EMBL" id="BSXT01003444">
    <property type="protein sequence ID" value="GMF54066.1"/>
    <property type="molecule type" value="Genomic_DNA"/>
</dbReference>
<organism evidence="2 3">
    <name type="scientific">Phytophthora fragariaefolia</name>
    <dbReference type="NCBI Taxonomy" id="1490495"/>
    <lineage>
        <taxon>Eukaryota</taxon>
        <taxon>Sar</taxon>
        <taxon>Stramenopiles</taxon>
        <taxon>Oomycota</taxon>
        <taxon>Peronosporomycetes</taxon>
        <taxon>Peronosporales</taxon>
        <taxon>Peronosporaceae</taxon>
        <taxon>Phytophthora</taxon>
    </lineage>
</organism>
<evidence type="ECO:0000313" key="3">
    <source>
        <dbReference type="Proteomes" id="UP001165121"/>
    </source>
</evidence>
<feature type="compositionally biased region" description="Acidic residues" evidence="1">
    <location>
        <begin position="71"/>
        <end position="101"/>
    </location>
</feature>
<feature type="compositionally biased region" description="Basic and acidic residues" evidence="1">
    <location>
        <begin position="1"/>
        <end position="30"/>
    </location>
</feature>
<evidence type="ECO:0000256" key="1">
    <source>
        <dbReference type="SAM" id="MobiDB-lite"/>
    </source>
</evidence>
<reference evidence="2" key="1">
    <citation type="submission" date="2023-04" db="EMBL/GenBank/DDBJ databases">
        <title>Phytophthora fragariaefolia NBRC 109709.</title>
        <authorList>
            <person name="Ichikawa N."/>
            <person name="Sato H."/>
            <person name="Tonouchi N."/>
        </authorList>
    </citation>
    <scope>NUCLEOTIDE SEQUENCE</scope>
    <source>
        <strain evidence="2">NBRC 109709</strain>
    </source>
</reference>
<accession>A0A9W6Y666</accession>
<comment type="caution">
    <text evidence="2">The sequence shown here is derived from an EMBL/GenBank/DDBJ whole genome shotgun (WGS) entry which is preliminary data.</text>
</comment>
<gene>
    <name evidence="2" type="ORF">Pfra01_002245600</name>
</gene>
<name>A0A9W6Y666_9STRA</name>
<protein>
    <submittedName>
        <fullName evidence="2">Unnamed protein product</fullName>
    </submittedName>
</protein>
<dbReference type="AlphaFoldDB" id="A0A9W6Y666"/>
<keyword evidence="3" id="KW-1185">Reference proteome</keyword>
<proteinExistence type="predicted"/>
<sequence length="144" mass="15858">MDGARAEQQQERLQNDDADGREGVAHEKSKGTHTGRKKTHKASGGSNKMMKRFEKFQRAEALGRYGALADSDSDEEKSDAMEVDEGNLGRDDEETGEEDNDAPYAYPPIVTQIKHSERHGEGNQTADSSPPRMTIEEATASPNH</sequence>
<dbReference type="Proteomes" id="UP001165121">
    <property type="component" value="Unassembled WGS sequence"/>
</dbReference>